<keyword evidence="2" id="KW-1185">Reference proteome</keyword>
<comment type="caution">
    <text evidence="1">The sequence shown here is derived from an EMBL/GenBank/DDBJ whole genome shotgun (WGS) entry which is preliminary data.</text>
</comment>
<evidence type="ECO:0000313" key="1">
    <source>
        <dbReference type="EMBL" id="OHU77670.1"/>
    </source>
</evidence>
<dbReference type="AlphaFoldDB" id="A0A1S1M384"/>
<sequence length="167" mass="18142">MGRSKPPQVDPLPSDAPHEVEFFRRHCDDDAAQAAPGLDALLGFPVNVRARLLATLVAVAKAPPKRFAGGGQWEAMHGDMTGYFEARVTSGTPNGKWHYRLFCILDDTAEGKTAALLAVIDGAAKRYQTTLPASRYVTVRELGDEYLKRNPRSLAAAEEITAMMSAN</sequence>
<gene>
    <name evidence="1" type="ORF">BKG84_03905</name>
</gene>
<protein>
    <submittedName>
        <fullName evidence="1">Uncharacterized protein</fullName>
    </submittedName>
</protein>
<proteinExistence type="predicted"/>
<dbReference type="RefSeq" id="WP_070951287.1">
    <property type="nucleotide sequence ID" value="NZ_CP050145.1"/>
</dbReference>
<dbReference type="EMBL" id="MLIS01000001">
    <property type="protein sequence ID" value="OHU77670.1"/>
    <property type="molecule type" value="Genomic_DNA"/>
</dbReference>
<dbReference type="Proteomes" id="UP000179441">
    <property type="component" value="Unassembled WGS sequence"/>
</dbReference>
<accession>A0A1S1M384</accession>
<organism evidence="1 2">
    <name type="scientific">Mycobacteroides chelonae</name>
    <name type="common">Mycobacterium chelonae</name>
    <dbReference type="NCBI Taxonomy" id="1774"/>
    <lineage>
        <taxon>Bacteria</taxon>
        <taxon>Bacillati</taxon>
        <taxon>Actinomycetota</taxon>
        <taxon>Actinomycetes</taxon>
        <taxon>Mycobacteriales</taxon>
        <taxon>Mycobacteriaceae</taxon>
        <taxon>Mycobacteroides</taxon>
    </lineage>
</organism>
<reference evidence="1 2" key="1">
    <citation type="submission" date="2016-10" db="EMBL/GenBank/DDBJ databases">
        <title>Evaluation of Human, Veterinary and Environmental Mycobacterium chelonae Isolates by Core Genome Phylogenomic Analysis, Targeted Gene Comparison, and Anti-microbial Susceptibility Patterns: A Tale of Mistaken Identities.</title>
        <authorList>
            <person name="Fogelson S.B."/>
            <person name="Camus A.C."/>
            <person name="Lorenz W."/>
            <person name="Vasireddy R."/>
            <person name="Vasireddy S."/>
            <person name="Smith T."/>
            <person name="Brown-Elliott B.A."/>
            <person name="Wallace R.J.Jr."/>
            <person name="Hasan N.A."/>
            <person name="Reischl U."/>
            <person name="Sanchez S."/>
        </authorList>
    </citation>
    <scope>NUCLEOTIDE SEQUENCE [LARGE SCALE GENOMIC DNA]</scope>
    <source>
        <strain evidence="1 2">15518</strain>
    </source>
</reference>
<evidence type="ECO:0000313" key="2">
    <source>
        <dbReference type="Proteomes" id="UP000179441"/>
    </source>
</evidence>
<name>A0A1S1M384_MYCCH</name>